<proteinExistence type="predicted"/>
<dbReference type="EMBL" id="JAIZAY010000001">
    <property type="protein sequence ID" value="KAJ8048223.1"/>
    <property type="molecule type" value="Genomic_DNA"/>
</dbReference>
<name>A0A9Q1HKC0_HOLLE</name>
<accession>A0A9Q1HKC0</accession>
<evidence type="ECO:0000313" key="2">
    <source>
        <dbReference type="Proteomes" id="UP001152320"/>
    </source>
</evidence>
<dbReference type="AlphaFoldDB" id="A0A9Q1HKC0"/>
<gene>
    <name evidence="1" type="ORF">HOLleu_00452</name>
</gene>
<dbReference type="OrthoDB" id="10071095at2759"/>
<dbReference type="PANTHER" id="PTHR47018">
    <property type="entry name" value="CXC DOMAIN-CONTAINING PROTEIN-RELATED"/>
    <property type="match status" value="1"/>
</dbReference>
<comment type="caution">
    <text evidence="1">The sequence shown here is derived from an EMBL/GenBank/DDBJ whole genome shotgun (WGS) entry which is preliminary data.</text>
</comment>
<reference evidence="1" key="1">
    <citation type="submission" date="2021-10" db="EMBL/GenBank/DDBJ databases">
        <title>Tropical sea cucumber genome reveals ecological adaptation and Cuvierian tubules defense mechanism.</title>
        <authorList>
            <person name="Chen T."/>
        </authorList>
    </citation>
    <scope>NUCLEOTIDE SEQUENCE</scope>
    <source>
        <strain evidence="1">Nanhai2018</strain>
        <tissue evidence="1">Muscle</tissue>
    </source>
</reference>
<evidence type="ECO:0000313" key="1">
    <source>
        <dbReference type="EMBL" id="KAJ8048223.1"/>
    </source>
</evidence>
<keyword evidence="2" id="KW-1185">Reference proteome</keyword>
<dbReference type="PANTHER" id="PTHR47018:SF2">
    <property type="entry name" value="TESMIN_TSO1-LIKE CXC DOMAIN-CONTAINING PROTEIN"/>
    <property type="match status" value="1"/>
</dbReference>
<organism evidence="1 2">
    <name type="scientific">Holothuria leucospilota</name>
    <name type="common">Black long sea cucumber</name>
    <name type="synonym">Mertensiothuria leucospilota</name>
    <dbReference type="NCBI Taxonomy" id="206669"/>
    <lineage>
        <taxon>Eukaryota</taxon>
        <taxon>Metazoa</taxon>
        <taxon>Echinodermata</taxon>
        <taxon>Eleutherozoa</taxon>
        <taxon>Echinozoa</taxon>
        <taxon>Holothuroidea</taxon>
        <taxon>Aspidochirotacea</taxon>
        <taxon>Aspidochirotida</taxon>
        <taxon>Holothuriidae</taxon>
        <taxon>Holothuria</taxon>
    </lineage>
</organism>
<protein>
    <submittedName>
        <fullName evidence="1">Uncharacterized protein</fullName>
    </submittedName>
</protein>
<dbReference type="Proteomes" id="UP001152320">
    <property type="component" value="Chromosome 1"/>
</dbReference>
<sequence length="256" mass="29387">MNPLVAFRMPVIEDGLLKAAESQQTMLSVLYILHEKHQTGIRTAFLVVAGDCKTYDIIIHLKRLYEELDWVIPYLGEWHLLKNSQPALLKLYSDAGLKTLMSLFHKGATLKAVSSATGFKKTHYFLLQSWEAMYRTLVDVFIHNDSTVQDDLLLQLEREVEKSGSGIFPSFFDNPLADSLADVFDQFQKFVADKASMNCNFKFWSNFCLRDMIFYSGLYMAIRSRDFALRGACIRKMGPLFHALDRSNYLRVVPCD</sequence>